<dbReference type="SUPFAM" id="SSF74653">
    <property type="entry name" value="TolA/TonB C-terminal domain"/>
    <property type="match status" value="1"/>
</dbReference>
<evidence type="ECO:0000256" key="7">
    <source>
        <dbReference type="ARBA" id="ARBA00022927"/>
    </source>
</evidence>
<dbReference type="Gene3D" id="3.30.1150.10">
    <property type="match status" value="1"/>
</dbReference>
<name>G0A0Z1_METMM</name>
<keyword evidence="5 10" id="KW-0997">Cell inner membrane</keyword>
<evidence type="ECO:0000259" key="12">
    <source>
        <dbReference type="PROSITE" id="PS52015"/>
    </source>
</evidence>
<keyword evidence="3 10" id="KW-0813">Transport</keyword>
<evidence type="ECO:0000256" key="10">
    <source>
        <dbReference type="RuleBase" id="RU362123"/>
    </source>
</evidence>
<evidence type="ECO:0000256" key="9">
    <source>
        <dbReference type="ARBA" id="ARBA00023136"/>
    </source>
</evidence>
<dbReference type="GO" id="GO:0015031">
    <property type="term" value="P:protein transport"/>
    <property type="evidence" value="ECO:0007669"/>
    <property type="project" value="UniProtKB-UniRule"/>
</dbReference>
<dbReference type="PANTHER" id="PTHR33446:SF2">
    <property type="entry name" value="PROTEIN TONB"/>
    <property type="match status" value="1"/>
</dbReference>
<reference evidence="13 14" key="1">
    <citation type="journal article" date="2011" name="J. Bacteriol.">
        <title>Complete Genome Sequence of the Aerobic Marine Methanotroph Methylomonas methanica MC09.</title>
        <authorList>
            <person name="Boden R."/>
            <person name="Cunliffe M."/>
            <person name="Scanlan J."/>
            <person name="Moussard H."/>
            <person name="Kits K.D."/>
            <person name="Klotz M.G."/>
            <person name="Jetten M.S."/>
            <person name="Vuilleumier S."/>
            <person name="Han J."/>
            <person name="Peters L."/>
            <person name="Mikhailova N."/>
            <person name="Teshima H."/>
            <person name="Tapia R."/>
            <person name="Kyrpides N."/>
            <person name="Ivanova N."/>
            <person name="Pagani I."/>
            <person name="Cheng J.F."/>
            <person name="Goodwin L."/>
            <person name="Han C."/>
            <person name="Hauser L."/>
            <person name="Land M.L."/>
            <person name="Lapidus A."/>
            <person name="Lucas S."/>
            <person name="Pitluck S."/>
            <person name="Woyke T."/>
            <person name="Stein L."/>
            <person name="Murrell J.C."/>
        </authorList>
    </citation>
    <scope>NUCLEOTIDE SEQUENCE [LARGE SCALE GENOMIC DNA]</scope>
    <source>
        <strain evidence="13 14">MC09</strain>
    </source>
</reference>
<keyword evidence="4 10" id="KW-1003">Cell membrane</keyword>
<dbReference type="PROSITE" id="PS52015">
    <property type="entry name" value="TONB_CTD"/>
    <property type="match status" value="1"/>
</dbReference>
<proteinExistence type="inferred from homology"/>
<dbReference type="HOGENOM" id="CLU_076057_2_0_6"/>
<dbReference type="eggNOG" id="COG0810">
    <property type="taxonomic scope" value="Bacteria"/>
</dbReference>
<dbReference type="KEGG" id="mmt:Metme_2867"/>
<feature type="domain" description="TonB C-terminal" evidence="12">
    <location>
        <begin position="195"/>
        <end position="286"/>
    </location>
</feature>
<comment type="subcellular location">
    <subcellularLocation>
        <location evidence="1 10">Cell inner membrane</location>
        <topology evidence="1 10">Single-pass membrane protein</topology>
        <orientation evidence="1 10">Periplasmic side</orientation>
    </subcellularLocation>
</comment>
<reference evidence="14" key="3">
    <citation type="submission" date="2011-05" db="EMBL/GenBank/DDBJ databases">
        <title>Complete sequence of Methylomonas methanica MC09.</title>
        <authorList>
            <consortium name="US DOE Joint Genome Institute"/>
            <person name="Lucas S."/>
            <person name="Han J."/>
            <person name="Lapidus A."/>
            <person name="Cheng J.-F."/>
            <person name="Goodwin L."/>
            <person name="Pitluck S."/>
            <person name="Peters L."/>
            <person name="Mikhailova N."/>
            <person name="Teshima H."/>
            <person name="Han C."/>
            <person name="Tapia R."/>
            <person name="Land M."/>
            <person name="Hauser L."/>
            <person name="Kyrpides N."/>
            <person name="Ivanova N."/>
            <person name="Pagani I."/>
            <person name="Stein L."/>
            <person name="Woyke T."/>
        </authorList>
    </citation>
    <scope>NUCLEOTIDE SEQUENCE [LARGE SCALE GENOMIC DNA]</scope>
    <source>
        <strain evidence="14">MC09</strain>
    </source>
</reference>
<dbReference type="GO" id="GO:0015891">
    <property type="term" value="P:siderophore transport"/>
    <property type="evidence" value="ECO:0007669"/>
    <property type="project" value="InterPro"/>
</dbReference>
<evidence type="ECO:0000313" key="14">
    <source>
        <dbReference type="Proteomes" id="UP000008888"/>
    </source>
</evidence>
<evidence type="ECO:0000256" key="1">
    <source>
        <dbReference type="ARBA" id="ARBA00004383"/>
    </source>
</evidence>
<feature type="compositionally biased region" description="Basic residues" evidence="11">
    <location>
        <begin position="129"/>
        <end position="143"/>
    </location>
</feature>
<comment type="function">
    <text evidence="10">Interacts with outer membrane receptor proteins that carry out high-affinity binding and energy dependent uptake into the periplasmic space of specific substrates. It could act to transduce energy from the cytoplasmic membrane to specific energy-requiring processes in the outer membrane, resulting in the release into the periplasm of ligands bound by these outer membrane proteins.</text>
</comment>
<keyword evidence="10" id="KW-0735">Signal-anchor</keyword>
<evidence type="ECO:0000256" key="8">
    <source>
        <dbReference type="ARBA" id="ARBA00022989"/>
    </source>
</evidence>
<keyword evidence="8" id="KW-1133">Transmembrane helix</keyword>
<keyword evidence="7 10" id="KW-0653">Protein transport</keyword>
<dbReference type="EMBL" id="CP002738">
    <property type="protein sequence ID" value="AEG01247.1"/>
    <property type="molecule type" value="Genomic_DNA"/>
</dbReference>
<keyword evidence="9" id="KW-0472">Membrane</keyword>
<keyword evidence="6" id="KW-0812">Transmembrane</keyword>
<evidence type="ECO:0000313" key="13">
    <source>
        <dbReference type="EMBL" id="AEG01247.1"/>
    </source>
</evidence>
<reference key="2">
    <citation type="submission" date="2011-05" db="EMBL/GenBank/DDBJ databases">
        <title>Complete genome sequence of the aerobic marine methanotroph Methylomonas methanica MC09.</title>
        <authorList>
            <person name="Boden R."/>
            <person name="Cunliffe M."/>
            <person name="Scanlan J."/>
            <person name="Moussard H."/>
            <person name="Kits K.D."/>
            <person name="Klotz M."/>
            <person name="Jetten M."/>
            <person name="Vuilleumier S."/>
            <person name="Han J."/>
            <person name="Peters L."/>
            <person name="Mikhailova N."/>
            <person name="Teshima H."/>
            <person name="Tapia R."/>
            <person name="Kyrpides N."/>
            <person name="Ivanova N."/>
            <person name="Pagani I."/>
            <person name="Cheng J.-F."/>
            <person name="Goodwin L."/>
            <person name="Han C."/>
            <person name="Hauser L."/>
            <person name="Land M."/>
            <person name="Lapidus A."/>
            <person name="Lucas S."/>
            <person name="Pitluck S."/>
            <person name="Woyke T."/>
            <person name="Stein L.Y."/>
            <person name="Murrell C."/>
        </authorList>
    </citation>
    <scope>NUCLEOTIDE SEQUENCE</scope>
    <source>
        <strain>MC09</strain>
    </source>
</reference>
<dbReference type="InterPro" id="IPR037682">
    <property type="entry name" value="TonB_C"/>
</dbReference>
<evidence type="ECO:0000256" key="6">
    <source>
        <dbReference type="ARBA" id="ARBA00022692"/>
    </source>
</evidence>
<dbReference type="STRING" id="857087.Metme_2867"/>
<dbReference type="InterPro" id="IPR006260">
    <property type="entry name" value="TonB/TolA_C"/>
</dbReference>
<evidence type="ECO:0000256" key="5">
    <source>
        <dbReference type="ARBA" id="ARBA00022519"/>
    </source>
</evidence>
<protein>
    <recommendedName>
        <fullName evidence="10">Protein TonB</fullName>
    </recommendedName>
</protein>
<dbReference type="InterPro" id="IPR051045">
    <property type="entry name" value="TonB-dependent_transducer"/>
</dbReference>
<dbReference type="Proteomes" id="UP000008888">
    <property type="component" value="Chromosome"/>
</dbReference>
<gene>
    <name evidence="13" type="ordered locus">Metme_2867</name>
</gene>
<dbReference type="PRINTS" id="PR01374">
    <property type="entry name" value="TONBPROTEIN"/>
</dbReference>
<keyword evidence="14" id="KW-1185">Reference proteome</keyword>
<organism evidence="13 14">
    <name type="scientific">Methylomonas methanica (strain DSM 25384 / MC09)</name>
    <dbReference type="NCBI Taxonomy" id="857087"/>
    <lineage>
        <taxon>Bacteria</taxon>
        <taxon>Pseudomonadati</taxon>
        <taxon>Pseudomonadota</taxon>
        <taxon>Gammaproteobacteria</taxon>
        <taxon>Methylococcales</taxon>
        <taxon>Methylococcaceae</taxon>
        <taxon>Methylomonas</taxon>
    </lineage>
</organism>
<comment type="similarity">
    <text evidence="2 10">Belongs to the TonB family.</text>
</comment>
<feature type="compositionally biased region" description="Pro residues" evidence="11">
    <location>
        <begin position="159"/>
        <end position="168"/>
    </location>
</feature>
<accession>G0A0Z1</accession>
<dbReference type="AlphaFoldDB" id="G0A0Z1"/>
<dbReference type="GO" id="GO:0031992">
    <property type="term" value="F:energy transducer activity"/>
    <property type="evidence" value="ECO:0007669"/>
    <property type="project" value="InterPro"/>
</dbReference>
<feature type="compositionally biased region" description="Low complexity" evidence="11">
    <location>
        <begin position="169"/>
        <end position="188"/>
    </location>
</feature>
<evidence type="ECO:0000256" key="3">
    <source>
        <dbReference type="ARBA" id="ARBA00022448"/>
    </source>
</evidence>
<dbReference type="PANTHER" id="PTHR33446">
    <property type="entry name" value="PROTEIN TONB-RELATED"/>
    <property type="match status" value="1"/>
</dbReference>
<evidence type="ECO:0000256" key="11">
    <source>
        <dbReference type="SAM" id="MobiDB-lite"/>
    </source>
</evidence>
<dbReference type="GO" id="GO:0098797">
    <property type="term" value="C:plasma membrane protein complex"/>
    <property type="evidence" value="ECO:0007669"/>
    <property type="project" value="TreeGrafter"/>
</dbReference>
<dbReference type="InterPro" id="IPR003538">
    <property type="entry name" value="TonB"/>
</dbReference>
<sequence length="286" mass="30666">MHGASAADIKQLLNQLWPQHPRPKPMYLLDSQDHSLAGGELVSTGGSPASTYPAKSIVAALLGEERPVDMLTLLSILVLLLHVWLLTWLLRPVEQLTPAQPLMMEVSMLAISAPKPAVAPPPPAPAPPAKKKPPKKIKPKPVRKPPPPVVQEAAEFAPAEPPVEPPPAAQTTASQTTSTADSQVTSSTNAEQFTEANFRANYAHNPKPDYPSIARSRGWQGKVTLRVAVSAEGRSDAVVVEYSSGHEILDDSAVAAVRQWQFVPARRGETAVASSVLVPIIFTLRD</sequence>
<dbReference type="GO" id="GO:0030288">
    <property type="term" value="C:outer membrane-bounded periplasmic space"/>
    <property type="evidence" value="ECO:0007669"/>
    <property type="project" value="InterPro"/>
</dbReference>
<feature type="compositionally biased region" description="Pro residues" evidence="11">
    <location>
        <begin position="117"/>
        <end position="128"/>
    </location>
</feature>
<dbReference type="Pfam" id="PF03544">
    <property type="entry name" value="TonB_C"/>
    <property type="match status" value="1"/>
</dbReference>
<dbReference type="NCBIfam" id="TIGR01352">
    <property type="entry name" value="tonB_Cterm"/>
    <property type="match status" value="1"/>
</dbReference>
<feature type="region of interest" description="Disordered" evidence="11">
    <location>
        <begin position="116"/>
        <end position="189"/>
    </location>
</feature>
<dbReference type="GO" id="GO:0055085">
    <property type="term" value="P:transmembrane transport"/>
    <property type="evidence" value="ECO:0007669"/>
    <property type="project" value="InterPro"/>
</dbReference>
<evidence type="ECO:0000256" key="4">
    <source>
        <dbReference type="ARBA" id="ARBA00022475"/>
    </source>
</evidence>
<evidence type="ECO:0000256" key="2">
    <source>
        <dbReference type="ARBA" id="ARBA00006555"/>
    </source>
</evidence>